<organism evidence="9 10">
    <name type="scientific">Fodinibius roseus</name>
    <dbReference type="NCBI Taxonomy" id="1194090"/>
    <lineage>
        <taxon>Bacteria</taxon>
        <taxon>Pseudomonadati</taxon>
        <taxon>Balneolota</taxon>
        <taxon>Balneolia</taxon>
        <taxon>Balneolales</taxon>
        <taxon>Balneolaceae</taxon>
        <taxon>Fodinibius</taxon>
    </lineage>
</organism>
<accession>A0A1M5I3Y8</accession>
<dbReference type="AlphaFoldDB" id="A0A1M5I3Y8"/>
<sequence>MKRSEMIQAVKNETAVWDLIIIGGGATGLGTAVDAASRGYKTLLLEMDDFAKGTSSRSTKLVHGGVRYLEQGDVPLVLEALKERGLLIQNAPHLVHNQSFVVPYYSWWRGLYYWLGLRIYDILSGELGLGPSRHLSARTTLEKVSTLRSEGLRGSIIYHDGQFDDSRLAVNLAKTSAEHGGVPINYMKVTGLLKSSRKVSGVTARDMLSGEEFEIEGRAVINATGVFTDTILKMDQAESTPVIEPSQGVHIVLDKHFLPGETAIMIPKTSDDRILFALPWHGKVMVGTTDTPVDDITAEPEAMEEEIDFILSHAAEYLSEKPSRSDIRSVFAGLRPLVKNGDNEETSEISRDHTLMVSSSGLVTIAGGKWTTYRKMAEDVVDRASLVGDLEDQRCVTETLRIHGWDKIIDKEDPLSHYGSDRSEIKELVGNNPELGEPLHERLPYIKAEVVWAARNEMAMTVEDFNSRRSRALFLDAKASVEMAPEVARLMAEEAGRDDHWVNNQIAAYKKLAKSYQIS</sequence>
<dbReference type="InterPro" id="IPR006076">
    <property type="entry name" value="FAD-dep_OxRdtase"/>
</dbReference>
<dbReference type="Pfam" id="PF16901">
    <property type="entry name" value="DAO_C"/>
    <property type="match status" value="1"/>
</dbReference>
<evidence type="ECO:0000256" key="4">
    <source>
        <dbReference type="ARBA" id="ARBA00022798"/>
    </source>
</evidence>
<dbReference type="InterPro" id="IPR036188">
    <property type="entry name" value="FAD/NAD-bd_sf"/>
</dbReference>
<dbReference type="EMBL" id="FQUS01000022">
    <property type="protein sequence ID" value="SHG22799.1"/>
    <property type="molecule type" value="Genomic_DNA"/>
</dbReference>
<evidence type="ECO:0000256" key="5">
    <source>
        <dbReference type="ARBA" id="ARBA00022827"/>
    </source>
</evidence>
<dbReference type="Proteomes" id="UP000184041">
    <property type="component" value="Unassembled WGS sequence"/>
</dbReference>
<feature type="domain" description="Alpha-glycerophosphate oxidase C-terminal" evidence="8">
    <location>
        <begin position="414"/>
        <end position="499"/>
    </location>
</feature>
<dbReference type="PANTHER" id="PTHR11985:SF35">
    <property type="entry name" value="ANAEROBIC GLYCEROL-3-PHOSPHATE DEHYDROGENASE SUBUNIT A"/>
    <property type="match status" value="1"/>
</dbReference>
<keyword evidence="4" id="KW-0319">Glycerol metabolism</keyword>
<dbReference type="Pfam" id="PF01266">
    <property type="entry name" value="DAO"/>
    <property type="match status" value="1"/>
</dbReference>
<evidence type="ECO:0000313" key="9">
    <source>
        <dbReference type="EMBL" id="SHG22799.1"/>
    </source>
</evidence>
<keyword evidence="5" id="KW-0274">FAD</keyword>
<keyword evidence="6" id="KW-0560">Oxidoreductase</keyword>
<dbReference type="GO" id="GO:0004368">
    <property type="term" value="F:glycerol-3-phosphate dehydrogenase (quinone) activity"/>
    <property type="evidence" value="ECO:0007669"/>
    <property type="project" value="InterPro"/>
</dbReference>
<evidence type="ECO:0000313" key="10">
    <source>
        <dbReference type="Proteomes" id="UP000184041"/>
    </source>
</evidence>
<evidence type="ECO:0000256" key="6">
    <source>
        <dbReference type="ARBA" id="ARBA00023002"/>
    </source>
</evidence>
<dbReference type="SUPFAM" id="SSF51905">
    <property type="entry name" value="FAD/NAD(P)-binding domain"/>
    <property type="match status" value="1"/>
</dbReference>
<feature type="domain" description="FAD dependent oxidoreductase" evidence="7">
    <location>
        <begin position="18"/>
        <end position="374"/>
    </location>
</feature>
<dbReference type="STRING" id="1194090.SAMN05443144_1229"/>
<evidence type="ECO:0000259" key="7">
    <source>
        <dbReference type="Pfam" id="PF01266"/>
    </source>
</evidence>
<comment type="similarity">
    <text evidence="2">Belongs to the FAD-dependent glycerol-3-phosphate dehydrogenase family.</text>
</comment>
<reference evidence="9 10" key="1">
    <citation type="submission" date="2016-11" db="EMBL/GenBank/DDBJ databases">
        <authorList>
            <person name="Jaros S."/>
            <person name="Januszkiewicz K."/>
            <person name="Wedrychowicz H."/>
        </authorList>
    </citation>
    <scope>NUCLEOTIDE SEQUENCE [LARGE SCALE GENOMIC DNA]</scope>
    <source>
        <strain evidence="9 10">DSM 21986</strain>
    </source>
</reference>
<evidence type="ECO:0000256" key="3">
    <source>
        <dbReference type="ARBA" id="ARBA00022630"/>
    </source>
</evidence>
<evidence type="ECO:0000259" key="8">
    <source>
        <dbReference type="Pfam" id="PF16901"/>
    </source>
</evidence>
<dbReference type="PRINTS" id="PR01001">
    <property type="entry name" value="FADG3PDH"/>
</dbReference>
<dbReference type="GO" id="GO:0046168">
    <property type="term" value="P:glycerol-3-phosphate catabolic process"/>
    <property type="evidence" value="ECO:0007669"/>
    <property type="project" value="TreeGrafter"/>
</dbReference>
<dbReference type="OrthoDB" id="9766796at2"/>
<dbReference type="Gene3D" id="3.30.9.10">
    <property type="entry name" value="D-Amino Acid Oxidase, subunit A, domain 2"/>
    <property type="match status" value="1"/>
</dbReference>
<name>A0A1M5I3Y8_9BACT</name>
<dbReference type="InterPro" id="IPR000447">
    <property type="entry name" value="G3P_DH_FAD-dep"/>
</dbReference>
<keyword evidence="3" id="KW-0285">Flavoprotein</keyword>
<proteinExistence type="inferred from homology"/>
<evidence type="ECO:0000256" key="1">
    <source>
        <dbReference type="ARBA" id="ARBA00001974"/>
    </source>
</evidence>
<comment type="cofactor">
    <cofactor evidence="1">
        <name>FAD</name>
        <dbReference type="ChEBI" id="CHEBI:57692"/>
    </cofactor>
</comment>
<keyword evidence="10" id="KW-1185">Reference proteome</keyword>
<dbReference type="PROSITE" id="PS00978">
    <property type="entry name" value="FAD_G3PDH_2"/>
    <property type="match status" value="1"/>
</dbReference>
<dbReference type="PANTHER" id="PTHR11985">
    <property type="entry name" value="GLYCEROL-3-PHOSPHATE DEHYDROGENASE"/>
    <property type="match status" value="1"/>
</dbReference>
<dbReference type="Gene3D" id="1.10.8.870">
    <property type="entry name" value="Alpha-glycerophosphate oxidase, cap domain"/>
    <property type="match status" value="1"/>
</dbReference>
<dbReference type="RefSeq" id="WP_073067220.1">
    <property type="nucleotide sequence ID" value="NZ_FQUS01000022.1"/>
</dbReference>
<dbReference type="InterPro" id="IPR031656">
    <property type="entry name" value="DAO_C"/>
</dbReference>
<gene>
    <name evidence="9" type="ORF">SAMN05443144_1229</name>
</gene>
<dbReference type="Gene3D" id="3.50.50.60">
    <property type="entry name" value="FAD/NAD(P)-binding domain"/>
    <property type="match status" value="1"/>
</dbReference>
<dbReference type="InterPro" id="IPR038299">
    <property type="entry name" value="DAO_C_sf"/>
</dbReference>
<protein>
    <submittedName>
        <fullName evidence="9">Glycerol-3-phosphate dehydrogenase</fullName>
    </submittedName>
</protein>
<evidence type="ECO:0000256" key="2">
    <source>
        <dbReference type="ARBA" id="ARBA00007330"/>
    </source>
</evidence>
<dbReference type="GO" id="GO:0006071">
    <property type="term" value="P:glycerol metabolic process"/>
    <property type="evidence" value="ECO:0007669"/>
    <property type="project" value="UniProtKB-KW"/>
</dbReference>